<organism evidence="9 10">
    <name type="scientific">Aedes aegypti</name>
    <name type="common">Yellowfever mosquito</name>
    <name type="synonym">Culex aegypti</name>
    <dbReference type="NCBI Taxonomy" id="7159"/>
    <lineage>
        <taxon>Eukaryota</taxon>
        <taxon>Metazoa</taxon>
        <taxon>Ecdysozoa</taxon>
        <taxon>Arthropoda</taxon>
        <taxon>Hexapoda</taxon>
        <taxon>Insecta</taxon>
        <taxon>Pterygota</taxon>
        <taxon>Neoptera</taxon>
        <taxon>Endopterygota</taxon>
        <taxon>Diptera</taxon>
        <taxon>Nematocera</taxon>
        <taxon>Culicoidea</taxon>
        <taxon>Culicidae</taxon>
        <taxon>Culicinae</taxon>
        <taxon>Aedini</taxon>
        <taxon>Aedes</taxon>
        <taxon>Stegomyia</taxon>
    </lineage>
</organism>
<dbReference type="HOGENOM" id="CLU_437570_0_0_1"/>
<dbReference type="PANTHER" id="PTHR42643">
    <property type="entry name" value="IONOTROPIC RECEPTOR 20A-RELATED"/>
    <property type="match status" value="1"/>
</dbReference>
<dbReference type="EMBL" id="CH477465">
    <property type="protein sequence ID" value="EAT40493.1"/>
    <property type="molecule type" value="Genomic_DNA"/>
</dbReference>
<evidence type="ECO:0000256" key="7">
    <source>
        <dbReference type="ARBA" id="ARBA00023180"/>
    </source>
</evidence>
<keyword evidence="3 8" id="KW-0812">Transmembrane</keyword>
<feature type="transmembrane region" description="Helical" evidence="8">
    <location>
        <begin position="271"/>
        <end position="292"/>
    </location>
</feature>
<comment type="subcellular location">
    <subcellularLocation>
        <location evidence="1">Cell membrane</location>
        <topology evidence="1">Multi-pass membrane protein</topology>
    </subcellularLocation>
</comment>
<evidence type="ECO:0000313" key="10">
    <source>
        <dbReference type="Proteomes" id="UP000682892"/>
    </source>
</evidence>
<evidence type="ECO:0000256" key="5">
    <source>
        <dbReference type="ARBA" id="ARBA00023136"/>
    </source>
</evidence>
<dbReference type="PANTHER" id="PTHR42643:SF24">
    <property type="entry name" value="IONOTROPIC RECEPTOR 60A"/>
    <property type="match status" value="1"/>
</dbReference>
<dbReference type="VEuPathDB" id="VectorBase:AAEL007786"/>
<keyword evidence="2" id="KW-1003">Cell membrane</keyword>
<name>Q170W2_AEDAE</name>
<reference evidence="9" key="2">
    <citation type="journal article" date="2007" name="Science">
        <title>Genome sequence of Aedes aegypti, a major arbovirus vector.</title>
        <authorList>
            <person name="Nene V."/>
            <person name="Wortman J.R."/>
            <person name="Lawson D."/>
            <person name="Haas B."/>
            <person name="Kodira C."/>
            <person name="Tu Z.J."/>
            <person name="Loftus B."/>
            <person name="Xi Z."/>
            <person name="Megy K."/>
            <person name="Grabherr M."/>
            <person name="Ren Q."/>
            <person name="Zdobnov E.M."/>
            <person name="Lobo N.F."/>
            <person name="Campbell K.S."/>
            <person name="Brown S.E."/>
            <person name="Bonaldo M.F."/>
            <person name="Zhu J."/>
            <person name="Sinkins S.P."/>
            <person name="Hogenkamp D.G."/>
            <person name="Amedeo P."/>
            <person name="Arensburger P."/>
            <person name="Atkinson P.W."/>
            <person name="Bidwell S."/>
            <person name="Biedler J."/>
            <person name="Birney E."/>
            <person name="Bruggner R.V."/>
            <person name="Costas J."/>
            <person name="Coy M.R."/>
            <person name="Crabtree J."/>
            <person name="Crawford M."/>
            <person name="Debruyn B."/>
            <person name="Decaprio D."/>
            <person name="Eiglmeier K."/>
            <person name="Eisenstadt E."/>
            <person name="El-Dorry H."/>
            <person name="Gelbart W.M."/>
            <person name="Gomes S.L."/>
            <person name="Hammond M."/>
            <person name="Hannick L.I."/>
            <person name="Hogan J.R."/>
            <person name="Holmes M.H."/>
            <person name="Jaffe D."/>
            <person name="Johnston J.S."/>
            <person name="Kennedy R.C."/>
            <person name="Koo H."/>
            <person name="Kravitz S."/>
            <person name="Kriventseva E.V."/>
            <person name="Kulp D."/>
            <person name="Labutti K."/>
            <person name="Lee E."/>
            <person name="Li S."/>
            <person name="Lovin D.D."/>
            <person name="Mao C."/>
            <person name="Mauceli E."/>
            <person name="Menck C.F."/>
            <person name="Miller J.R."/>
            <person name="Montgomery P."/>
            <person name="Mori A."/>
            <person name="Nascimento A.L."/>
            <person name="Naveira H.F."/>
            <person name="Nusbaum C."/>
            <person name="O'leary S."/>
            <person name="Orvis J."/>
            <person name="Pertea M."/>
            <person name="Quesneville H."/>
            <person name="Reidenbach K.R."/>
            <person name="Rogers Y.H."/>
            <person name="Roth C.W."/>
            <person name="Schneider J.R."/>
            <person name="Schatz M."/>
            <person name="Shumway M."/>
            <person name="Stanke M."/>
            <person name="Stinson E.O."/>
            <person name="Tubio J.M."/>
            <person name="Vanzee J.P."/>
            <person name="Verjovski-Almeida S."/>
            <person name="Werner D."/>
            <person name="White O."/>
            <person name="Wyder S."/>
            <person name="Zeng Q."/>
            <person name="Zhao Q."/>
            <person name="Zhao Y."/>
            <person name="Hill C.A."/>
            <person name="Raikhel A.S."/>
            <person name="Soares M.B."/>
            <person name="Knudson D.L."/>
            <person name="Lee N.H."/>
            <person name="Galagan J."/>
            <person name="Salzberg S.L."/>
            <person name="Paulsen I.T."/>
            <person name="Dimopoulos G."/>
            <person name="Collins F.H."/>
            <person name="Birren B."/>
            <person name="Fraser-Liggett C.M."/>
            <person name="Severson D.W."/>
        </authorList>
    </citation>
    <scope>NUCLEOTIDE SEQUENCE [LARGE SCALE GENOMIC DNA]</scope>
    <source>
        <strain evidence="9">Liverpool</strain>
    </source>
</reference>
<dbReference type="InterPro" id="IPR052192">
    <property type="entry name" value="Insect_Ionotropic_Sensory_Rcpt"/>
</dbReference>
<keyword evidence="7" id="KW-0325">Glycoprotein</keyword>
<evidence type="ECO:0000256" key="3">
    <source>
        <dbReference type="ARBA" id="ARBA00022692"/>
    </source>
</evidence>
<dbReference type="eggNOG" id="ENOG502T75T">
    <property type="taxonomic scope" value="Eukaryota"/>
</dbReference>
<dbReference type="AlphaFoldDB" id="Q170W2"/>
<gene>
    <name evidence="9" type="ORF">AaeL_AAEL007781</name>
</gene>
<accession>Q170W2</accession>
<reference evidence="9" key="3">
    <citation type="submission" date="2012-09" db="EMBL/GenBank/DDBJ databases">
        <authorList>
            <consortium name="VectorBase"/>
        </authorList>
    </citation>
    <scope>NUCLEOTIDE SEQUENCE</scope>
    <source>
        <strain evidence="9">Liverpool</strain>
    </source>
</reference>
<dbReference type="Gene3D" id="1.10.287.70">
    <property type="match status" value="1"/>
</dbReference>
<keyword evidence="6" id="KW-0675">Receptor</keyword>
<dbReference type="PhylomeDB" id="Q170W2"/>
<dbReference type="PaxDb" id="7159-AAEL007781-PA"/>
<sequence>MGSTSGAQYYVIFCDILPMNSGKLMDFVISRLLLHGEARYIFVTFLNNNEWYDSRYFVRDNDRFRFHYLFMIKYDAYGMYEAAFIDPFLRLERPYDPGQNIERTFKTELRNIHGYRFELRFSRLTYTSRQGFSQYWYFLETVAKARGGNVSLLPPPNGDNLTPDIMIVEDIYFDPTQLGMYKLLPMNRFRYLCAVTPALAEEIPWLWIFIDPFQWTVWMAFLLVVELLVLFVYRFGYQGRSRRSFLTIHFEIYQTFMDGPSNRKRTQLENYLNCMFLLMSMILIAVYESALVSSMSLRRFYPEIDTIDEVNNSKFPVVIVKRVTDQFNLHFKNVKFIWEEERPENNSLYEITDFQHVIPCESVPFYVEGVTHGRFHKVSEYFGSKTDNFVIGRFSPYGEILFDYWNSFMEGDLFTYWLLREFVPKYFDGTSGHLDP</sequence>
<keyword evidence="5 8" id="KW-0472">Membrane</keyword>
<evidence type="ECO:0000256" key="2">
    <source>
        <dbReference type="ARBA" id="ARBA00022475"/>
    </source>
</evidence>
<dbReference type="OMA" id="LTTHECY"/>
<evidence type="ECO:0000313" key="9">
    <source>
        <dbReference type="EMBL" id="EAT40493.1"/>
    </source>
</evidence>
<evidence type="ECO:0000256" key="6">
    <source>
        <dbReference type="ARBA" id="ARBA00023170"/>
    </source>
</evidence>
<feature type="transmembrane region" description="Helical" evidence="8">
    <location>
        <begin position="215"/>
        <end position="233"/>
    </location>
</feature>
<evidence type="ECO:0000256" key="4">
    <source>
        <dbReference type="ARBA" id="ARBA00022989"/>
    </source>
</evidence>
<dbReference type="Proteomes" id="UP000682892">
    <property type="component" value="Unassembled WGS sequence"/>
</dbReference>
<keyword evidence="4 8" id="KW-1133">Transmembrane helix</keyword>
<evidence type="ECO:0000256" key="8">
    <source>
        <dbReference type="SAM" id="Phobius"/>
    </source>
</evidence>
<protein>
    <submittedName>
        <fullName evidence="9">AAEL007781-PA</fullName>
    </submittedName>
</protein>
<evidence type="ECO:0000256" key="1">
    <source>
        <dbReference type="ARBA" id="ARBA00004651"/>
    </source>
</evidence>
<dbReference type="GO" id="GO:0005886">
    <property type="term" value="C:plasma membrane"/>
    <property type="evidence" value="ECO:0007669"/>
    <property type="project" value="UniProtKB-SubCell"/>
</dbReference>
<reference evidence="9" key="1">
    <citation type="submission" date="2005-10" db="EMBL/GenBank/DDBJ databases">
        <authorList>
            <person name="Loftus B.J."/>
            <person name="Nene V.M."/>
            <person name="Hannick L.I."/>
            <person name="Bidwell S."/>
            <person name="Haas B."/>
            <person name="Amedeo P."/>
            <person name="Orvis J."/>
            <person name="Wortman J.R."/>
            <person name="White O.R."/>
            <person name="Salzberg S."/>
            <person name="Shumway M."/>
            <person name="Koo H."/>
            <person name="Zhao Y."/>
            <person name="Holmes M."/>
            <person name="Miller J."/>
            <person name="Schatz M."/>
            <person name="Pop M."/>
            <person name="Pai G."/>
            <person name="Utterback T."/>
            <person name="Rogers Y.-H."/>
            <person name="Kravitz S."/>
            <person name="Fraser C.M."/>
        </authorList>
    </citation>
    <scope>NUCLEOTIDE SEQUENCE</scope>
    <source>
        <strain evidence="9">Liverpool</strain>
    </source>
</reference>
<proteinExistence type="predicted"/>